<dbReference type="Proteomes" id="UP000306416">
    <property type="component" value="Unassembled WGS sequence"/>
</dbReference>
<gene>
    <name evidence="5" type="ORF">E4633_19080</name>
</gene>
<dbReference type="GO" id="GO:0016757">
    <property type="term" value="F:glycosyltransferase activity"/>
    <property type="evidence" value="ECO:0007669"/>
    <property type="project" value="UniProtKB-KW"/>
</dbReference>
<name>A0A4S1CAG5_9BACT</name>
<sequence length="374" mass="42584">MKASETTAKRRQQLLRFISRDLLGPVVGKMPKSSIESLEKASYLPNVRRHILDIIPVTDARIVKHEPRTAYPPYIRTEAVFNRRNLYLLKDVTVSPFSGMAWIGNRIIEESVGSLRRIMDWGDVLHEPLLPVTALASAEPVVVCHPANYFHWLMEVLPNLLFTVARFPEVKIVLPEEVPRYVSEGLFTALGTDAEKRFIRCQGPVRVERLVVPQYHTQPEFTDPQVIVLLHNAVKGKIVADGVRPRAGRGVRLYVSRRKSRRRLAGEELLEKRLEEIGFTILNSEELSFAEQIWLFHEAEMVVGTHGAGLTNVVWSQPGCRVIEIFANNYILDCYAWLSFSRELDYHHVVCDTGHRIDEKAMEEVLSVCGGGER</sequence>
<evidence type="ECO:0000313" key="5">
    <source>
        <dbReference type="EMBL" id="TGU70297.1"/>
    </source>
</evidence>
<dbReference type="InterPro" id="IPR007657">
    <property type="entry name" value="Glycosyltransferase_61"/>
</dbReference>
<dbReference type="RefSeq" id="WP_135872717.1">
    <property type="nucleotide sequence ID" value="NZ_SRSC01000005.1"/>
</dbReference>
<dbReference type="Pfam" id="PF04577">
    <property type="entry name" value="Glyco_transf_61"/>
    <property type="match status" value="1"/>
</dbReference>
<evidence type="ECO:0000256" key="1">
    <source>
        <dbReference type="ARBA" id="ARBA00022676"/>
    </source>
</evidence>
<organism evidence="5 6">
    <name type="scientific">Geomonas terrae</name>
    <dbReference type="NCBI Taxonomy" id="2562681"/>
    <lineage>
        <taxon>Bacteria</taxon>
        <taxon>Pseudomonadati</taxon>
        <taxon>Thermodesulfobacteriota</taxon>
        <taxon>Desulfuromonadia</taxon>
        <taxon>Geobacterales</taxon>
        <taxon>Geobacteraceae</taxon>
        <taxon>Geomonas</taxon>
    </lineage>
</organism>
<keyword evidence="2 5" id="KW-0808">Transferase</keyword>
<evidence type="ECO:0000256" key="3">
    <source>
        <dbReference type="ARBA" id="ARBA00023180"/>
    </source>
</evidence>
<feature type="domain" description="Glycosyltransferase 61 catalytic" evidence="4">
    <location>
        <begin position="149"/>
        <end position="323"/>
    </location>
</feature>
<dbReference type="PANTHER" id="PTHR20961">
    <property type="entry name" value="GLYCOSYLTRANSFERASE"/>
    <property type="match status" value="1"/>
</dbReference>
<evidence type="ECO:0000256" key="2">
    <source>
        <dbReference type="ARBA" id="ARBA00022679"/>
    </source>
</evidence>
<proteinExistence type="predicted"/>
<evidence type="ECO:0000259" key="4">
    <source>
        <dbReference type="Pfam" id="PF04577"/>
    </source>
</evidence>
<keyword evidence="1" id="KW-0328">Glycosyltransferase</keyword>
<comment type="caution">
    <text evidence="5">The sequence shown here is derived from an EMBL/GenBank/DDBJ whole genome shotgun (WGS) entry which is preliminary data.</text>
</comment>
<dbReference type="EMBL" id="SRSC01000005">
    <property type="protein sequence ID" value="TGU70297.1"/>
    <property type="molecule type" value="Genomic_DNA"/>
</dbReference>
<dbReference type="AlphaFoldDB" id="A0A4S1CAG5"/>
<dbReference type="InterPro" id="IPR049625">
    <property type="entry name" value="Glyco_transf_61_cat"/>
</dbReference>
<evidence type="ECO:0000313" key="6">
    <source>
        <dbReference type="Proteomes" id="UP000306416"/>
    </source>
</evidence>
<reference evidence="5 6" key="1">
    <citation type="submission" date="2019-04" db="EMBL/GenBank/DDBJ databases">
        <title>Geobacter oryzae sp. nov., ferric-reducing bacteria isolated from paddy soil.</title>
        <authorList>
            <person name="Xu Z."/>
            <person name="Masuda Y."/>
            <person name="Itoh H."/>
            <person name="Senoo K."/>
        </authorList>
    </citation>
    <scope>NUCLEOTIDE SEQUENCE [LARGE SCALE GENOMIC DNA]</scope>
    <source>
        <strain evidence="5 6">Red111</strain>
    </source>
</reference>
<keyword evidence="3" id="KW-0325">Glycoprotein</keyword>
<protein>
    <submittedName>
        <fullName evidence="5">Glycosyltransferase family 61 protein</fullName>
    </submittedName>
</protein>
<accession>A0A4S1CAG5</accession>
<keyword evidence="6" id="KW-1185">Reference proteome</keyword>